<dbReference type="Proteomes" id="UP000039865">
    <property type="component" value="Unassembled WGS sequence"/>
</dbReference>
<accession>A0A078ASW4</accession>
<dbReference type="EMBL" id="CCKQ01013594">
    <property type="protein sequence ID" value="CDW85279.1"/>
    <property type="molecule type" value="Genomic_DNA"/>
</dbReference>
<proteinExistence type="predicted"/>
<keyword evidence="3" id="KW-1185">Reference proteome</keyword>
<organism evidence="2 3">
    <name type="scientific">Stylonychia lemnae</name>
    <name type="common">Ciliate</name>
    <dbReference type="NCBI Taxonomy" id="5949"/>
    <lineage>
        <taxon>Eukaryota</taxon>
        <taxon>Sar</taxon>
        <taxon>Alveolata</taxon>
        <taxon>Ciliophora</taxon>
        <taxon>Intramacronucleata</taxon>
        <taxon>Spirotrichea</taxon>
        <taxon>Stichotrichia</taxon>
        <taxon>Sporadotrichida</taxon>
        <taxon>Oxytrichidae</taxon>
        <taxon>Stylonychinae</taxon>
        <taxon>Stylonychia</taxon>
    </lineage>
</organism>
<evidence type="ECO:0000313" key="2">
    <source>
        <dbReference type="EMBL" id="CDW85279.1"/>
    </source>
</evidence>
<feature type="signal peptide" evidence="1">
    <location>
        <begin position="1"/>
        <end position="26"/>
    </location>
</feature>
<protein>
    <recommendedName>
        <fullName evidence="4">Transmembrane protein</fullName>
    </recommendedName>
</protein>
<sequence>MRIICFLIWFPCFLSIIVLNLSPVQFMCHEQMPYFLCVASKKCAFIQRSNPDSYWLDLVPYMTESRCVYRGDLRHFLYQGIEKSIELVNTAASQLFSLDDNKDIVEIDQDEESLKSIKDNQILKDLKYFYENVAYLQRTRYELGLWLIGISFFFLYKYLKNCRNWNGYQVQLDMEKIRLQRELMLKEKKINGKDEINSEQK</sequence>
<evidence type="ECO:0000256" key="1">
    <source>
        <dbReference type="SAM" id="SignalP"/>
    </source>
</evidence>
<gene>
    <name evidence="2" type="primary">Contig3749.g4007</name>
    <name evidence="2" type="ORF">STYLEM_14353</name>
</gene>
<evidence type="ECO:0000313" key="3">
    <source>
        <dbReference type="Proteomes" id="UP000039865"/>
    </source>
</evidence>
<dbReference type="InParanoid" id="A0A078ASW4"/>
<dbReference type="AlphaFoldDB" id="A0A078ASW4"/>
<name>A0A078ASW4_STYLE</name>
<evidence type="ECO:0008006" key="4">
    <source>
        <dbReference type="Google" id="ProtNLM"/>
    </source>
</evidence>
<reference evidence="2 3" key="1">
    <citation type="submission" date="2014-06" db="EMBL/GenBank/DDBJ databases">
        <authorList>
            <person name="Swart Estienne"/>
        </authorList>
    </citation>
    <scope>NUCLEOTIDE SEQUENCE [LARGE SCALE GENOMIC DNA]</scope>
    <source>
        <strain evidence="2 3">130c</strain>
    </source>
</reference>
<feature type="chain" id="PRO_5001729611" description="Transmembrane protein" evidence="1">
    <location>
        <begin position="27"/>
        <end position="201"/>
    </location>
</feature>
<keyword evidence="1" id="KW-0732">Signal</keyword>